<dbReference type="EMBL" id="OZ021737">
    <property type="protein sequence ID" value="CAK9316495.1"/>
    <property type="molecule type" value="Genomic_DNA"/>
</dbReference>
<keyword evidence="1" id="KW-1133">Transmembrane helix</keyword>
<dbReference type="Proteomes" id="UP001642487">
    <property type="component" value="Chromosome 3"/>
</dbReference>
<proteinExistence type="predicted"/>
<keyword evidence="3" id="KW-1185">Reference proteome</keyword>
<evidence type="ECO:0000313" key="2">
    <source>
        <dbReference type="EMBL" id="CAK9316495.1"/>
    </source>
</evidence>
<sequence>MLLGTDVSDLIILLLALRFSSSSYWKFAWCRLYSHNSKYSSVESGDKVSFSVGFGVFIHYVLFLVIAVVLQYVKYFSIRYLRQAVHVMRCTVHLCALVPPLFNF</sequence>
<organism evidence="2 3">
    <name type="scientific">Citrullus colocynthis</name>
    <name type="common">colocynth</name>
    <dbReference type="NCBI Taxonomy" id="252529"/>
    <lineage>
        <taxon>Eukaryota</taxon>
        <taxon>Viridiplantae</taxon>
        <taxon>Streptophyta</taxon>
        <taxon>Embryophyta</taxon>
        <taxon>Tracheophyta</taxon>
        <taxon>Spermatophyta</taxon>
        <taxon>Magnoliopsida</taxon>
        <taxon>eudicotyledons</taxon>
        <taxon>Gunneridae</taxon>
        <taxon>Pentapetalae</taxon>
        <taxon>rosids</taxon>
        <taxon>fabids</taxon>
        <taxon>Cucurbitales</taxon>
        <taxon>Cucurbitaceae</taxon>
        <taxon>Benincaseae</taxon>
        <taxon>Citrullus</taxon>
    </lineage>
</organism>
<keyword evidence="1" id="KW-0812">Transmembrane</keyword>
<name>A0ABP0Y9X5_9ROSI</name>
<gene>
    <name evidence="2" type="ORF">CITCOLO1_LOCUS8356</name>
</gene>
<reference evidence="2 3" key="1">
    <citation type="submission" date="2024-03" db="EMBL/GenBank/DDBJ databases">
        <authorList>
            <person name="Gkanogiannis A."/>
            <person name="Becerra Lopez-Lavalle L."/>
        </authorList>
    </citation>
    <scope>NUCLEOTIDE SEQUENCE [LARGE SCALE GENOMIC DNA]</scope>
</reference>
<accession>A0ABP0Y9X5</accession>
<evidence type="ECO:0000313" key="3">
    <source>
        <dbReference type="Proteomes" id="UP001642487"/>
    </source>
</evidence>
<evidence type="ECO:0000256" key="1">
    <source>
        <dbReference type="SAM" id="Phobius"/>
    </source>
</evidence>
<feature type="transmembrane region" description="Helical" evidence="1">
    <location>
        <begin position="48"/>
        <end position="73"/>
    </location>
</feature>
<protein>
    <submittedName>
        <fullName evidence="2">Uncharacterized protein</fullName>
    </submittedName>
</protein>
<keyword evidence="1" id="KW-0472">Membrane</keyword>